<protein>
    <recommendedName>
        <fullName evidence="3">DYW domain-containing protein</fullName>
    </recommendedName>
</protein>
<dbReference type="PANTHER" id="PTHR24015">
    <property type="entry name" value="OS07G0578800 PROTEIN-RELATED"/>
    <property type="match status" value="1"/>
</dbReference>
<dbReference type="InterPro" id="IPR032867">
    <property type="entry name" value="DYW_dom"/>
</dbReference>
<keyword evidence="1" id="KW-0677">Repeat</keyword>
<gene>
    <name evidence="4" type="ORF">JYZ213_LOCUS22823</name>
</gene>
<proteinExistence type="predicted"/>
<dbReference type="InterPro" id="IPR046849">
    <property type="entry name" value="E2_motif"/>
</dbReference>
<dbReference type="Pfam" id="PF20430">
    <property type="entry name" value="Eplus_motif"/>
    <property type="match status" value="2"/>
</dbReference>
<dbReference type="GO" id="GO:0008270">
    <property type="term" value="F:zinc ion binding"/>
    <property type="evidence" value="ECO:0007669"/>
    <property type="project" value="InterPro"/>
</dbReference>
<accession>A0A814R0F7</accession>
<dbReference type="Pfam" id="PF01535">
    <property type="entry name" value="PPR"/>
    <property type="match status" value="9"/>
</dbReference>
<feature type="domain" description="DYW" evidence="3">
    <location>
        <begin position="1066"/>
        <end position="1159"/>
    </location>
</feature>
<organism evidence="4 5">
    <name type="scientific">Adineta steineri</name>
    <dbReference type="NCBI Taxonomy" id="433720"/>
    <lineage>
        <taxon>Eukaryota</taxon>
        <taxon>Metazoa</taxon>
        <taxon>Spiralia</taxon>
        <taxon>Gnathifera</taxon>
        <taxon>Rotifera</taxon>
        <taxon>Eurotatoria</taxon>
        <taxon>Bdelloidea</taxon>
        <taxon>Adinetida</taxon>
        <taxon>Adinetidae</taxon>
        <taxon>Adineta</taxon>
    </lineage>
</organism>
<evidence type="ECO:0000313" key="5">
    <source>
        <dbReference type="Proteomes" id="UP000663845"/>
    </source>
</evidence>
<feature type="repeat" description="PPR" evidence="2">
    <location>
        <begin position="289"/>
        <end position="323"/>
    </location>
</feature>
<dbReference type="InterPro" id="IPR002885">
    <property type="entry name" value="PPR_rpt"/>
</dbReference>
<dbReference type="PROSITE" id="PS51375">
    <property type="entry name" value="PPR"/>
    <property type="match status" value="4"/>
</dbReference>
<evidence type="ECO:0000256" key="1">
    <source>
        <dbReference type="ARBA" id="ARBA00022737"/>
    </source>
</evidence>
<dbReference type="Pfam" id="PF14432">
    <property type="entry name" value="DYW_deaminase"/>
    <property type="match status" value="1"/>
</dbReference>
<dbReference type="InterPro" id="IPR011990">
    <property type="entry name" value="TPR-like_helical_dom_sf"/>
</dbReference>
<evidence type="ECO:0000256" key="2">
    <source>
        <dbReference type="PROSITE-ProRule" id="PRU00708"/>
    </source>
</evidence>
<feature type="repeat" description="PPR" evidence="2">
    <location>
        <begin position="750"/>
        <end position="784"/>
    </location>
</feature>
<dbReference type="EMBL" id="CAJNOG010000263">
    <property type="protein sequence ID" value="CAF1127366.1"/>
    <property type="molecule type" value="Genomic_DNA"/>
</dbReference>
<feature type="repeat" description="PPR" evidence="2">
    <location>
        <begin position="163"/>
        <end position="197"/>
    </location>
</feature>
<comment type="caution">
    <text evidence="4">The sequence shown here is derived from an EMBL/GenBank/DDBJ whole genome shotgun (WGS) entry which is preliminary data.</text>
</comment>
<dbReference type="GO" id="GO:0009451">
    <property type="term" value="P:RNA modification"/>
    <property type="evidence" value="ECO:0007669"/>
    <property type="project" value="InterPro"/>
</dbReference>
<evidence type="ECO:0000313" key="4">
    <source>
        <dbReference type="EMBL" id="CAF1127366.1"/>
    </source>
</evidence>
<evidence type="ECO:0000259" key="3">
    <source>
        <dbReference type="Pfam" id="PF14432"/>
    </source>
</evidence>
<name>A0A814R0F7_9BILA</name>
<dbReference type="Proteomes" id="UP000663845">
    <property type="component" value="Unassembled WGS sequence"/>
</dbReference>
<dbReference type="GO" id="GO:0003723">
    <property type="term" value="F:RNA binding"/>
    <property type="evidence" value="ECO:0007669"/>
    <property type="project" value="InterPro"/>
</dbReference>
<dbReference type="GO" id="GO:0048731">
    <property type="term" value="P:system development"/>
    <property type="evidence" value="ECO:0007669"/>
    <property type="project" value="UniProtKB-ARBA"/>
</dbReference>
<feature type="repeat" description="PPR" evidence="2">
    <location>
        <begin position="388"/>
        <end position="422"/>
    </location>
</feature>
<dbReference type="FunFam" id="1.25.40.10:FF:000158">
    <property type="entry name" value="pentatricopeptide repeat-containing protein At2g33680"/>
    <property type="match status" value="2"/>
</dbReference>
<sequence>MKRLNDNQQYRETIILYKDQIKKQKKQSTSLIINQVLKACIELDDIKCGKDIHKNLSSYMLNNQFIENNLIRLYMKCGDYEKSKQIFLNSKNKSTPMFNNILNGLVDNNQCNEALNLFKENNIPTNEYTFSILFKICSQINDKYSLEFGKEAFNQMPKNYHNSIVVITSALHMFTKCGDISKAEQLFNEIKKKNLIVYGAMMNGYLENNMEQRAIDLFFQIEKPNEIILNIFFNACAQLKTKNALNLAKNVFDQLVVKSNDLLYSVLNMFIKCDDLKNAEILFDRMKRDIIAYGSMMKFYNIKNQPLKTLELYERLKEENFKPDKIILNLFFNACAQLKTKNALNLAKNVFDQLIIKSNDLLYSVLNMFIKCDDLKNAEILFDRIDRDIIAYGSMMKFYNIKNQPLKTLELYQKLKDENLKPTEITFVLLLDACSEIGDLSLSESLVCQIPESFLSNLYIRNALIDLFGKVGLPSKSKEVFDMIEHPDNVSFAAMINAYGLNGMGIEAIKIFDKIPSNMLNNAIYVCVLNACSHSALVNQAQEIFQSIPSDQRTEQIYTTMVDSFSRVFLFDQAQKLIDEYEKYHSPSAPMYMSILSSARNAKNILLAEKIFHRIELNFRNNESYLISAQVLLANTYGLIGEKSMSSYIRMKINPSNTKNTVGCSWTVIDGKVYKFRAHDRSHPRSSEIYEELDRLTKKLIEHGYKHDESWITRELDENETTQSVLFLNMFIKCDDLKNAEILFDRIDRDIIAYGSMMKFYNIKNQPLKTLELYQKLKDENLKPTEITFVLLLDAASEIGDLSLSESLVCQIPESFLSNLYIRNALIDLFGKVGSPSKSKEIFDMIEHPDNVSFAAMINAYGLNGMGIEAIKIFHKIPSNMLNNAIYVCVLNACSHSALVNQAQEIFKNIPSDQRTEQIYTTMVDSFSRVFLFDQAQKLIDEYEKYHSPSAPMYMSILSSARNAKNIVLAEKIFHRIEMNFSNNESYLISAQVLLANTYALIGEKSMSSYIRMKINPSNTKNTVGCSWTVVDGKVYKFRAHDRSHPRSSEIYEELDRLTKKLIEHGYKHDESWITRELDENETTQSVLCGHSERLAIAFNLIQQPIPDRIQIVKNLRICGDCHSVIKLIAQIYQRLIVVRDVNRIHHFYPNGNCSCQDRF</sequence>
<dbReference type="Gene3D" id="1.25.40.10">
    <property type="entry name" value="Tetratricopeptide repeat domain"/>
    <property type="match status" value="7"/>
</dbReference>
<dbReference type="AlphaFoldDB" id="A0A814R0F7"/>
<dbReference type="PANTHER" id="PTHR24015:SF548">
    <property type="entry name" value="OS08G0340900 PROTEIN"/>
    <property type="match status" value="1"/>
</dbReference>
<reference evidence="4" key="1">
    <citation type="submission" date="2021-02" db="EMBL/GenBank/DDBJ databases">
        <authorList>
            <person name="Nowell W R."/>
        </authorList>
    </citation>
    <scope>NUCLEOTIDE SEQUENCE</scope>
</reference>
<dbReference type="InterPro" id="IPR046960">
    <property type="entry name" value="PPR_At4g14850-like_plant"/>
</dbReference>